<evidence type="ECO:0000313" key="2">
    <source>
        <dbReference type="Proteomes" id="UP001225933"/>
    </source>
</evidence>
<dbReference type="Proteomes" id="UP001225933">
    <property type="component" value="Unassembled WGS sequence"/>
</dbReference>
<comment type="caution">
    <text evidence="1">The sequence shown here is derived from an EMBL/GenBank/DDBJ whole genome shotgun (WGS) entry which is preliminary data.</text>
</comment>
<reference evidence="1" key="1">
    <citation type="submission" date="2023-06" db="EMBL/GenBank/DDBJ databases">
        <title>Two Chryseobacterium gambrini strains from China.</title>
        <authorList>
            <person name="Zeng J."/>
            <person name="Wu Y."/>
        </authorList>
    </citation>
    <scope>NUCLEOTIDE SEQUENCE</scope>
    <source>
        <strain evidence="1">SQ219</strain>
    </source>
</reference>
<protein>
    <submittedName>
        <fullName evidence="1">Uncharacterized protein</fullName>
    </submittedName>
</protein>
<organism evidence="1 2">
    <name type="scientific">Chryseobacterium gambrini</name>
    <dbReference type="NCBI Taxonomy" id="373672"/>
    <lineage>
        <taxon>Bacteria</taxon>
        <taxon>Pseudomonadati</taxon>
        <taxon>Bacteroidota</taxon>
        <taxon>Flavobacteriia</taxon>
        <taxon>Flavobacteriales</taxon>
        <taxon>Weeksellaceae</taxon>
        <taxon>Chryseobacterium group</taxon>
        <taxon>Chryseobacterium</taxon>
    </lineage>
</organism>
<dbReference type="RefSeq" id="WP_214587668.1">
    <property type="nucleotide sequence ID" value="NZ_JAUHGV010000006.1"/>
</dbReference>
<dbReference type="EMBL" id="JAUHGV010000006">
    <property type="protein sequence ID" value="MDN4012268.1"/>
    <property type="molecule type" value="Genomic_DNA"/>
</dbReference>
<evidence type="ECO:0000313" key="1">
    <source>
        <dbReference type="EMBL" id="MDN4012268.1"/>
    </source>
</evidence>
<dbReference type="AlphaFoldDB" id="A0AAJ1R277"/>
<name>A0AAJ1R277_9FLAO</name>
<proteinExistence type="predicted"/>
<gene>
    <name evidence="1" type="ORF">QX233_07355</name>
</gene>
<accession>A0AAJ1R277</accession>
<sequence length="59" mass="6536">MIEFVFDADSNTFLVGKPHGRYGAASPHQKLVLSLNKKGNYVGGMFKREGNTIVTDEYS</sequence>